<evidence type="ECO:0000256" key="5">
    <source>
        <dbReference type="ARBA" id="ARBA00022837"/>
    </source>
</evidence>
<evidence type="ECO:0000313" key="9">
    <source>
        <dbReference type="EMBL" id="QHJ13477.1"/>
    </source>
</evidence>
<feature type="domain" description="PilY1 beta-propeller" evidence="8">
    <location>
        <begin position="871"/>
        <end position="1086"/>
    </location>
</feature>
<evidence type="ECO:0000256" key="3">
    <source>
        <dbReference type="ARBA" id="ARBA00022558"/>
    </source>
</evidence>
<evidence type="ECO:0000256" key="7">
    <source>
        <dbReference type="SAM" id="SignalP"/>
    </source>
</evidence>
<evidence type="ECO:0000313" key="10">
    <source>
        <dbReference type="Proteomes" id="UP000464524"/>
    </source>
</evidence>
<dbReference type="Gene3D" id="3.40.50.410">
    <property type="entry name" value="von Willebrand factor, type A domain"/>
    <property type="match status" value="2"/>
</dbReference>
<keyword evidence="5" id="KW-0106">Calcium</keyword>
<protein>
    <submittedName>
        <fullName evidence="9">Type IV pilus biogenesis factor PilY1</fullName>
    </submittedName>
</protein>
<evidence type="ECO:0000259" key="8">
    <source>
        <dbReference type="Pfam" id="PF05567"/>
    </source>
</evidence>
<dbReference type="InterPro" id="IPR008707">
    <property type="entry name" value="B-propeller_PilY1"/>
</dbReference>
<dbReference type="GO" id="GO:0009289">
    <property type="term" value="C:pilus"/>
    <property type="evidence" value="ECO:0007669"/>
    <property type="project" value="UniProtKB-SubCell"/>
</dbReference>
<comment type="similarity">
    <text evidence="2">Belongs to the PilY1 family.</text>
</comment>
<organism evidence="9 10">
    <name type="scientific">Paraglaciecola mesophila</name>
    <dbReference type="NCBI Taxonomy" id="197222"/>
    <lineage>
        <taxon>Bacteria</taxon>
        <taxon>Pseudomonadati</taxon>
        <taxon>Pseudomonadota</taxon>
        <taxon>Gammaproteobacteria</taxon>
        <taxon>Alteromonadales</taxon>
        <taxon>Alteromonadaceae</taxon>
        <taxon>Paraglaciecola</taxon>
    </lineage>
</organism>
<keyword evidence="10" id="KW-1185">Reference proteome</keyword>
<dbReference type="SUPFAM" id="SSF53300">
    <property type="entry name" value="vWA-like"/>
    <property type="match status" value="2"/>
</dbReference>
<keyword evidence="4" id="KW-0479">Metal-binding</keyword>
<dbReference type="InterPro" id="IPR011047">
    <property type="entry name" value="Quinoprotein_ADH-like_sf"/>
</dbReference>
<dbReference type="InterPro" id="IPR015943">
    <property type="entry name" value="WD40/YVTN_repeat-like_dom_sf"/>
</dbReference>
<comment type="subcellular location">
    <subcellularLocation>
        <location evidence="1">Fimbrium</location>
    </subcellularLocation>
</comment>
<dbReference type="Gene3D" id="2.130.10.10">
    <property type="entry name" value="YVTN repeat-like/Quinoprotein amine dehydrogenase"/>
    <property type="match status" value="1"/>
</dbReference>
<accession>A0A857JRA1</accession>
<reference evidence="9 10" key="1">
    <citation type="submission" date="2019-12" db="EMBL/GenBank/DDBJ databases">
        <title>Genome sequencing and assembly of endphytes of Porphyra tenera.</title>
        <authorList>
            <person name="Park J.M."/>
            <person name="Shin R."/>
            <person name="Jo S.H."/>
        </authorList>
    </citation>
    <scope>NUCLEOTIDE SEQUENCE [LARGE SCALE GENOMIC DNA]</scope>
    <source>
        <strain evidence="9 10">GPM4</strain>
    </source>
</reference>
<dbReference type="Pfam" id="PF05567">
    <property type="entry name" value="T4P_PilY1"/>
    <property type="match status" value="1"/>
</dbReference>
<dbReference type="InterPro" id="IPR036465">
    <property type="entry name" value="vWFA_dom_sf"/>
</dbReference>
<keyword evidence="6" id="KW-0281">Fimbrium</keyword>
<keyword evidence="7" id="KW-0732">Signal</keyword>
<dbReference type="KEGG" id="pmes:FX988_03738"/>
<dbReference type="RefSeq" id="WP_160181562.1">
    <property type="nucleotide sequence ID" value="NZ_CP047656.1"/>
</dbReference>
<feature type="chain" id="PRO_5032655192" evidence="7">
    <location>
        <begin position="22"/>
        <end position="1359"/>
    </location>
</feature>
<proteinExistence type="inferred from homology"/>
<evidence type="ECO:0000256" key="2">
    <source>
        <dbReference type="ARBA" id="ARBA00008387"/>
    </source>
</evidence>
<evidence type="ECO:0000256" key="6">
    <source>
        <dbReference type="ARBA" id="ARBA00023263"/>
    </source>
</evidence>
<gene>
    <name evidence="9" type="ORF">FX988_03738</name>
</gene>
<dbReference type="GO" id="GO:0046872">
    <property type="term" value="F:metal ion binding"/>
    <property type="evidence" value="ECO:0007669"/>
    <property type="project" value="UniProtKB-KW"/>
</dbReference>
<dbReference type="EMBL" id="CP047656">
    <property type="protein sequence ID" value="QHJ13477.1"/>
    <property type="molecule type" value="Genomic_DNA"/>
</dbReference>
<keyword evidence="3" id="KW-1029">Fimbrium biogenesis</keyword>
<sequence>MLYCRILFLLFGLGATMQTWADDLEIYFGTSNEQVKYDPNVLFIMDTSGSMGAYDNTNESRMLRVQNALKETLRSVTNVNAGLMRFSDYGGPILYPVRPIDDTVSPELIIPIVQSSDDATERSGSVNLNSSSLTLSSGTEQVVTGLRYQALNIPQGATITSAYLRFNSRGYDASATTINIAAELAANATTFTSSQQNISNRTQTSNQVIWDQENDWPSVGDTVASIDFSSVIQEVVDLADWCGGNNLNIILTAQGVSASSNRLADSFEQGGGLSPQLVVVYDETTATGCITGDLTYQIDSQSNNAEERYNGYQSTGSELTFNANSNDYIGLRFRNIALPQGAVVSHAYLEFTAYQNSYNNSASMTIEAANEADPRSFNNYSRYLLRNKAKTSAVTWSGIERWYRNREYQSPSVASIVNQLVNRSDWQSGNDMMFILSDFNNTRGAYTYSERPSGAAKLVIEFQGQATPGQTSTVREHLVSKVDELSASGYTPIVDTLYEGVLYYGGLDVDYGLTRGNNSVSSTVRRNTRVSHRLSYTGQDATLPSGCEEDNLSSSNCITQQIPQGARYLSPITDRQCQVNNHIVLLSDGEANNNHSVDEIEALLNASCTGSGGEKCGLSLVRNIADTEESAIDSRIITHTIGFAANTQANSFLNQIALQGGGGFYQADNSQELLGAFQSILKTVKDVNATFVSPGVAVNQLNRLTHKDELYFALFKPSEGSNWPGNLKKYKIDGDTILDKNGLPAVDDGNGFFSEQAHSYWSVLTDGNDVRQGGAASKLSLARNLFTFSAPGPLANSDNRLHENNISLTGALLNIDMLSDLITVRSNLLKWVRGVDLKDDDGDGDTSDVRLQMGDPIHSQPVIVNYSATDSAIFVATNQGFLHSFDAQTGSENFAVIPQELLGNLYEFYRENTTSNHIYGLDGDLVLRHFDDKVYLYVGMRRGGRNYYTFDISSKTNPILVHQIVGGSTGFEKLGQTWSRPTVTKIKVGETIRNVLIFGGGYDVEQDNKMARSADTVGNAVFIVDADTGALIWSASNSSADLLLSDMQYSIPARISVIDRDNDGLADHMYVADLGGQLFRLDIHNGLGRSELVSGGLLADLGGDLAEDNRRFYYAPDVAQISTIDENFYAVAIGSGYRAHPLNSEIQDSFYVLKDFGIFTKDEQGNYGLPESPFTRDDLYDATAHLLTSSDQTVAEEQGAIYANRAGWLVDLGSGGEKVLASPLILNYQVFFTTYLPASANDSLCAPPSGNSRAYLVELINGNAVVDLNNDNQTTHQDRFTNLKQTGIAPDTKILIEDILQPVVCLGTECASAVIEVDEQGNEVACTSAFGCLAQNIYGRFERIQKSSWKTEIERQEDE</sequence>
<dbReference type="Proteomes" id="UP000464524">
    <property type="component" value="Chromosome"/>
</dbReference>
<evidence type="ECO:0000256" key="1">
    <source>
        <dbReference type="ARBA" id="ARBA00004561"/>
    </source>
</evidence>
<evidence type="ECO:0000256" key="4">
    <source>
        <dbReference type="ARBA" id="ARBA00022723"/>
    </source>
</evidence>
<dbReference type="SUPFAM" id="SSF50998">
    <property type="entry name" value="Quinoprotein alcohol dehydrogenase-like"/>
    <property type="match status" value="1"/>
</dbReference>
<feature type="signal peptide" evidence="7">
    <location>
        <begin position="1"/>
        <end position="21"/>
    </location>
</feature>
<dbReference type="OrthoDB" id="7156875at2"/>
<name>A0A857JRA1_9ALTE</name>